<dbReference type="AlphaFoldDB" id="A0A4Y2V3T9"/>
<proteinExistence type="predicted"/>
<accession>A0A4Y2V3T9</accession>
<protein>
    <submittedName>
        <fullName evidence="1">Uncharacterized protein</fullName>
    </submittedName>
</protein>
<dbReference type="EMBL" id="BGPR01043326">
    <property type="protein sequence ID" value="GBO19909.1"/>
    <property type="molecule type" value="Genomic_DNA"/>
</dbReference>
<organism evidence="1 2">
    <name type="scientific">Araneus ventricosus</name>
    <name type="common">Orbweaver spider</name>
    <name type="synonym">Epeira ventricosa</name>
    <dbReference type="NCBI Taxonomy" id="182803"/>
    <lineage>
        <taxon>Eukaryota</taxon>
        <taxon>Metazoa</taxon>
        <taxon>Ecdysozoa</taxon>
        <taxon>Arthropoda</taxon>
        <taxon>Chelicerata</taxon>
        <taxon>Arachnida</taxon>
        <taxon>Araneae</taxon>
        <taxon>Araneomorphae</taxon>
        <taxon>Entelegynae</taxon>
        <taxon>Araneoidea</taxon>
        <taxon>Araneidae</taxon>
        <taxon>Araneus</taxon>
    </lineage>
</organism>
<name>A0A4Y2V3T9_ARAVE</name>
<dbReference type="Proteomes" id="UP000499080">
    <property type="component" value="Unassembled WGS sequence"/>
</dbReference>
<comment type="caution">
    <text evidence="1">The sequence shown here is derived from an EMBL/GenBank/DDBJ whole genome shotgun (WGS) entry which is preliminary data.</text>
</comment>
<sequence>MLNRRLTFTLRQTKIYNETSLSVLDALSVEHIIRSGKLSMLAIFSSIYAHMQPPGQMQPGWWYASCVDFLMIVSIWSSLNSMRVQEPS</sequence>
<keyword evidence="2" id="KW-1185">Reference proteome</keyword>
<reference evidence="1 2" key="1">
    <citation type="journal article" date="2019" name="Sci. Rep.">
        <title>Orb-weaving spider Araneus ventricosus genome elucidates the spidroin gene catalogue.</title>
        <authorList>
            <person name="Kono N."/>
            <person name="Nakamura H."/>
            <person name="Ohtoshi R."/>
            <person name="Moran D.A.P."/>
            <person name="Shinohara A."/>
            <person name="Yoshida Y."/>
            <person name="Fujiwara M."/>
            <person name="Mori M."/>
            <person name="Tomita M."/>
            <person name="Arakawa K."/>
        </authorList>
    </citation>
    <scope>NUCLEOTIDE SEQUENCE [LARGE SCALE GENOMIC DNA]</scope>
</reference>
<evidence type="ECO:0000313" key="1">
    <source>
        <dbReference type="EMBL" id="GBO19909.1"/>
    </source>
</evidence>
<evidence type="ECO:0000313" key="2">
    <source>
        <dbReference type="Proteomes" id="UP000499080"/>
    </source>
</evidence>
<gene>
    <name evidence="1" type="ORF">AVEN_202630_1</name>
</gene>